<comment type="caution">
    <text evidence="1">The sequence shown here is derived from an EMBL/GenBank/DDBJ whole genome shotgun (WGS) entry which is preliminary data.</text>
</comment>
<dbReference type="AlphaFoldDB" id="A0A0G1BLT2"/>
<gene>
    <name evidence="1" type="ORF">UV11_C0018G0002</name>
</gene>
<evidence type="ECO:0000313" key="2">
    <source>
        <dbReference type="Proteomes" id="UP000034036"/>
    </source>
</evidence>
<sequence length="534" mass="62961">MSDADFKKLLEVLIPLVSSHAVDAFQLHNFKDFQKFIRTRGTKEFTNKCYEGFKIAQESIVKNLLVIESEIETYKEKLSFYKKGKKIKQLSKDKQYIELVNSLNKLILQRATIHEVANVIVWTIYLEDRTVIKSFIQKDGNSGYLKDRNIESLVEYANKQNQKEGKFALIHDITSTLNIGDLTIVEGGGRTIAEMKSGGRVEEIISTVLDKLSNQENKLSKSDVELLEPLYFEFGKAGLQQLKRSVKQLYKMSNVVNYEKTGKMMDEDLKREKRIVEILEPDKDFGMLINLALEDLYNSQKEYIVIPLDTYIVGIFRRKINESESSNKMNFRHYVYHLTEKPWEKCDYINLADFPPDRPIEYILYHDFRIYSLRDKVFFPTHRPIFSILKSRYAIELIMGNVDIYIYFDHDRFVEMCKEKKLPVRWQSKKEILKESKDHSFISNFPLFKGNLLSVGPPDNEMTMGYGILFRMIYEFQSGYNVIDQMKEGRWINKYTKLSEARLRLRRFIENTKRMLLRLFYKAVLTIRGQPNKF</sequence>
<reference evidence="1 2" key="1">
    <citation type="journal article" date="2015" name="Nature">
        <title>rRNA introns, odd ribosomes, and small enigmatic genomes across a large radiation of phyla.</title>
        <authorList>
            <person name="Brown C.T."/>
            <person name="Hug L.A."/>
            <person name="Thomas B.C."/>
            <person name="Sharon I."/>
            <person name="Castelle C.J."/>
            <person name="Singh A."/>
            <person name="Wilkins M.J."/>
            <person name="Williams K.H."/>
            <person name="Banfield J.F."/>
        </authorList>
    </citation>
    <scope>NUCLEOTIDE SEQUENCE [LARGE SCALE GENOMIC DNA]</scope>
</reference>
<evidence type="ECO:0000313" key="1">
    <source>
        <dbReference type="EMBL" id="KKS47231.1"/>
    </source>
</evidence>
<name>A0A0G1BLT2_9BACT</name>
<accession>A0A0G1BLT2</accession>
<organism evidence="1 2">
    <name type="scientific">Candidatus Giovannonibacteria bacterium GW2011_GWF2_42_19</name>
    <dbReference type="NCBI Taxonomy" id="1618659"/>
    <lineage>
        <taxon>Bacteria</taxon>
        <taxon>Candidatus Giovannoniibacteriota</taxon>
    </lineage>
</organism>
<proteinExistence type="predicted"/>
<dbReference type="Proteomes" id="UP000034036">
    <property type="component" value="Unassembled WGS sequence"/>
</dbReference>
<dbReference type="EMBL" id="LCDF01000018">
    <property type="protein sequence ID" value="KKS47231.1"/>
    <property type="molecule type" value="Genomic_DNA"/>
</dbReference>
<protein>
    <submittedName>
        <fullName evidence="1">Uncharacterized protein</fullName>
    </submittedName>
</protein>